<name>A0A131YXY5_RHIAP</name>
<dbReference type="EMBL" id="GEDV01004710">
    <property type="protein sequence ID" value="JAP83847.1"/>
    <property type="molecule type" value="Transcribed_RNA"/>
</dbReference>
<evidence type="ECO:0000256" key="1">
    <source>
        <dbReference type="SAM" id="Phobius"/>
    </source>
</evidence>
<dbReference type="AlphaFoldDB" id="A0A131YXY5"/>
<keyword evidence="1" id="KW-0812">Transmembrane</keyword>
<accession>A0A131YXY5</accession>
<proteinExistence type="predicted"/>
<protein>
    <submittedName>
        <fullName evidence="2">Uncharacterized protein</fullName>
    </submittedName>
</protein>
<feature type="transmembrane region" description="Helical" evidence="1">
    <location>
        <begin position="6"/>
        <end position="24"/>
    </location>
</feature>
<keyword evidence="1" id="KW-0472">Membrane</keyword>
<organism evidence="2">
    <name type="scientific">Rhipicephalus appendiculatus</name>
    <name type="common">Brown ear tick</name>
    <dbReference type="NCBI Taxonomy" id="34631"/>
    <lineage>
        <taxon>Eukaryota</taxon>
        <taxon>Metazoa</taxon>
        <taxon>Ecdysozoa</taxon>
        <taxon>Arthropoda</taxon>
        <taxon>Chelicerata</taxon>
        <taxon>Arachnida</taxon>
        <taxon>Acari</taxon>
        <taxon>Parasitiformes</taxon>
        <taxon>Ixodida</taxon>
        <taxon>Ixodoidea</taxon>
        <taxon>Ixodidae</taxon>
        <taxon>Rhipicephalinae</taxon>
        <taxon>Rhipicephalus</taxon>
        <taxon>Rhipicephalus</taxon>
    </lineage>
</organism>
<sequence>MVSEVVTSAAVALFALSVVVLYFIEPADDALAAEVLLGDGREDEGWLPPIFVVFDRTRDPPLDASEAISRTKRVGAHGIGFYLNLSGAGSVHWDLVRNKPEEMEKIYGSLERHDVKLMLVVEDHGIHAAKFFSALLRWWPDMSRRLVVVSSSPKFLFAVGGNNKTIVKALAWWPCCFAYKDLQCTRPRNEKLGWHLVALAAEWLYQWCFEWGLLTRVSMASAVVVDAAHVSRRFVRRWSDRGLRVLVVALDDPGQQQYLRRALQVPIVANYSSLPGRE</sequence>
<evidence type="ECO:0000313" key="2">
    <source>
        <dbReference type="EMBL" id="JAP83847.1"/>
    </source>
</evidence>
<keyword evidence="1" id="KW-1133">Transmembrane helix</keyword>
<reference evidence="2" key="1">
    <citation type="journal article" date="2016" name="Ticks Tick Borne Dis.">
        <title>De novo assembly and annotation of the salivary gland transcriptome of Rhipicephalus appendiculatus male and female ticks during blood feeding.</title>
        <authorList>
            <person name="de Castro M.H."/>
            <person name="de Klerk D."/>
            <person name="Pienaar R."/>
            <person name="Latif A.A."/>
            <person name="Rees D.J."/>
            <person name="Mans B.J."/>
        </authorList>
    </citation>
    <scope>NUCLEOTIDE SEQUENCE</scope>
    <source>
        <tissue evidence="2">Salivary glands</tissue>
    </source>
</reference>